<name>A0ABW0ZX98_9ACTN</name>
<dbReference type="RefSeq" id="WP_378281201.1">
    <property type="nucleotide sequence ID" value="NZ_JBHSON010000009.1"/>
</dbReference>
<dbReference type="Proteomes" id="UP001596074">
    <property type="component" value="Unassembled WGS sequence"/>
</dbReference>
<keyword evidence="2" id="KW-1185">Reference proteome</keyword>
<evidence type="ECO:0000313" key="1">
    <source>
        <dbReference type="EMBL" id="MFC5745575.1"/>
    </source>
</evidence>
<evidence type="ECO:0000313" key="2">
    <source>
        <dbReference type="Proteomes" id="UP001596074"/>
    </source>
</evidence>
<dbReference type="EMBL" id="JBHSON010000009">
    <property type="protein sequence ID" value="MFC5745575.1"/>
    <property type="molecule type" value="Genomic_DNA"/>
</dbReference>
<sequence length="151" mass="17314">MDVAVQWVHTYWTSRSRGGPGAVRRSALPEAFPLPDAAPPFVHTVSMDEPSFTPRSSVASGLPPDDQVELTEADGVLKVLVVRPYPSWTRPAAVHLRPRHTLRWQINHRFANEDNWFYRLDTLNVLFGKTSAEVFLHPPTRRIDERSKLYW</sequence>
<organism evidence="1 2">
    <name type="scientific">Actinomadura rugatobispora</name>
    <dbReference type="NCBI Taxonomy" id="1994"/>
    <lineage>
        <taxon>Bacteria</taxon>
        <taxon>Bacillati</taxon>
        <taxon>Actinomycetota</taxon>
        <taxon>Actinomycetes</taxon>
        <taxon>Streptosporangiales</taxon>
        <taxon>Thermomonosporaceae</taxon>
        <taxon>Actinomadura</taxon>
    </lineage>
</organism>
<reference evidence="2" key="1">
    <citation type="journal article" date="2019" name="Int. J. Syst. Evol. Microbiol.">
        <title>The Global Catalogue of Microorganisms (GCM) 10K type strain sequencing project: providing services to taxonomists for standard genome sequencing and annotation.</title>
        <authorList>
            <consortium name="The Broad Institute Genomics Platform"/>
            <consortium name="The Broad Institute Genome Sequencing Center for Infectious Disease"/>
            <person name="Wu L."/>
            <person name="Ma J."/>
        </authorList>
    </citation>
    <scope>NUCLEOTIDE SEQUENCE [LARGE SCALE GENOMIC DNA]</scope>
    <source>
        <strain evidence="2">KCTC 42087</strain>
    </source>
</reference>
<accession>A0ABW0ZX98</accession>
<comment type="caution">
    <text evidence="1">The sequence shown here is derived from an EMBL/GenBank/DDBJ whole genome shotgun (WGS) entry which is preliminary data.</text>
</comment>
<protein>
    <submittedName>
        <fullName evidence="1">Uncharacterized protein</fullName>
    </submittedName>
</protein>
<gene>
    <name evidence="1" type="ORF">ACFPZN_08150</name>
</gene>
<proteinExistence type="predicted"/>